<keyword evidence="1" id="KW-0472">Membrane</keyword>
<name>A0A1R3RGE4_ASPC5</name>
<dbReference type="OrthoDB" id="416786at2759"/>
<sequence>MGQNPSLPQPGTKIQVIGAGLSRTGTASFSAALTILLDGPVYHGGTQITIGPPEEITSWITIIKNVLTEKSEDRQKALSLMEHRLDGYAAITDAPGSQLVPELLELYPDAKVICTVRDPVAWEKSMTQVKHLVRMWFLRAVFLPLPGMRHFVDYISQTSMQWQKAYGTHLRPGPAYHKHIAWLKEVVPEDRLVFVDVKDGWEPLCKALGKEVPKDIPFPRINDSEAINRTARYHIRRGLMRWAAIFVAAGVASAAYFLRR</sequence>
<dbReference type="Pfam" id="PF17784">
    <property type="entry name" value="Sulfotransfer_4"/>
    <property type="match status" value="1"/>
</dbReference>
<dbReference type="VEuPathDB" id="FungiDB:ASPCADRAFT_508666"/>
<reference evidence="3" key="1">
    <citation type="journal article" date="2017" name="Genome Biol.">
        <title>Comparative genomics reveals high biological diversity and specific adaptations in the industrially and medically important fungal genus Aspergillus.</title>
        <authorList>
            <person name="de Vries R.P."/>
            <person name="Riley R."/>
            <person name="Wiebenga A."/>
            <person name="Aguilar-Osorio G."/>
            <person name="Amillis S."/>
            <person name="Uchima C.A."/>
            <person name="Anderluh G."/>
            <person name="Asadollahi M."/>
            <person name="Askin M."/>
            <person name="Barry K."/>
            <person name="Battaglia E."/>
            <person name="Bayram O."/>
            <person name="Benocci T."/>
            <person name="Braus-Stromeyer S.A."/>
            <person name="Caldana C."/>
            <person name="Canovas D."/>
            <person name="Cerqueira G.C."/>
            <person name="Chen F."/>
            <person name="Chen W."/>
            <person name="Choi C."/>
            <person name="Clum A."/>
            <person name="Dos Santos R.A."/>
            <person name="Damasio A.R."/>
            <person name="Diallinas G."/>
            <person name="Emri T."/>
            <person name="Fekete E."/>
            <person name="Flipphi M."/>
            <person name="Freyberg S."/>
            <person name="Gallo A."/>
            <person name="Gournas C."/>
            <person name="Habgood R."/>
            <person name="Hainaut M."/>
            <person name="Harispe M.L."/>
            <person name="Henrissat B."/>
            <person name="Hilden K.S."/>
            <person name="Hope R."/>
            <person name="Hossain A."/>
            <person name="Karabika E."/>
            <person name="Karaffa L."/>
            <person name="Karanyi Z."/>
            <person name="Krasevec N."/>
            <person name="Kuo A."/>
            <person name="Kusch H."/>
            <person name="LaButti K."/>
            <person name="Lagendijk E.L."/>
            <person name="Lapidus A."/>
            <person name="Levasseur A."/>
            <person name="Lindquist E."/>
            <person name="Lipzen A."/>
            <person name="Logrieco A.F."/>
            <person name="MacCabe A."/>
            <person name="Maekelae M.R."/>
            <person name="Malavazi I."/>
            <person name="Melin P."/>
            <person name="Meyer V."/>
            <person name="Mielnichuk N."/>
            <person name="Miskei M."/>
            <person name="Molnar A.P."/>
            <person name="Mule G."/>
            <person name="Ngan C.Y."/>
            <person name="Orejas M."/>
            <person name="Orosz E."/>
            <person name="Ouedraogo J.P."/>
            <person name="Overkamp K.M."/>
            <person name="Park H.-S."/>
            <person name="Perrone G."/>
            <person name="Piumi F."/>
            <person name="Punt P.J."/>
            <person name="Ram A.F."/>
            <person name="Ramon A."/>
            <person name="Rauscher S."/>
            <person name="Record E."/>
            <person name="Riano-Pachon D.M."/>
            <person name="Robert V."/>
            <person name="Roehrig J."/>
            <person name="Ruller R."/>
            <person name="Salamov A."/>
            <person name="Salih N.S."/>
            <person name="Samson R.A."/>
            <person name="Sandor E."/>
            <person name="Sanguinetti M."/>
            <person name="Schuetze T."/>
            <person name="Sepcic K."/>
            <person name="Shelest E."/>
            <person name="Sherlock G."/>
            <person name="Sophianopoulou V."/>
            <person name="Squina F.M."/>
            <person name="Sun H."/>
            <person name="Susca A."/>
            <person name="Todd R.B."/>
            <person name="Tsang A."/>
            <person name="Unkles S.E."/>
            <person name="van de Wiele N."/>
            <person name="van Rossen-Uffink D."/>
            <person name="Oliveira J.V."/>
            <person name="Vesth T.C."/>
            <person name="Visser J."/>
            <person name="Yu J.-H."/>
            <person name="Zhou M."/>
            <person name="Andersen M.R."/>
            <person name="Archer D.B."/>
            <person name="Baker S.E."/>
            <person name="Benoit I."/>
            <person name="Brakhage A.A."/>
            <person name="Braus G.H."/>
            <person name="Fischer R."/>
            <person name="Frisvad J.C."/>
            <person name="Goldman G.H."/>
            <person name="Houbraken J."/>
            <person name="Oakley B."/>
            <person name="Pocsi I."/>
            <person name="Scazzocchio C."/>
            <person name="Seiboth B."/>
            <person name="vanKuyk P.A."/>
            <person name="Wortman J."/>
            <person name="Dyer P.S."/>
            <person name="Grigoriev I.V."/>
        </authorList>
    </citation>
    <scope>NUCLEOTIDE SEQUENCE [LARGE SCALE GENOMIC DNA]</scope>
    <source>
        <strain evidence="3">ITEM 5010</strain>
    </source>
</reference>
<dbReference type="Gene3D" id="3.40.50.300">
    <property type="entry name" value="P-loop containing nucleotide triphosphate hydrolases"/>
    <property type="match status" value="1"/>
</dbReference>
<keyword evidence="3" id="KW-1185">Reference proteome</keyword>
<dbReference type="PANTHER" id="PTHR36978">
    <property type="entry name" value="P-LOOP CONTAINING NUCLEOTIDE TRIPHOSPHATE HYDROLASE"/>
    <property type="match status" value="1"/>
</dbReference>
<evidence type="ECO:0000313" key="2">
    <source>
        <dbReference type="EMBL" id="OOF93550.1"/>
    </source>
</evidence>
<dbReference type="STRING" id="602072.A0A1R3RGE4"/>
<dbReference type="PANTHER" id="PTHR36978:SF3">
    <property type="entry name" value="P-LOOP CONTAINING NUCLEOSIDE TRIPHOSPHATE HYDROLASE PROTEIN"/>
    <property type="match status" value="1"/>
</dbReference>
<keyword evidence="1" id="KW-0812">Transmembrane</keyword>
<accession>A0A1R3RGE4</accession>
<dbReference type="SUPFAM" id="SSF52540">
    <property type="entry name" value="P-loop containing nucleoside triphosphate hydrolases"/>
    <property type="match status" value="1"/>
</dbReference>
<evidence type="ECO:0000313" key="3">
    <source>
        <dbReference type="Proteomes" id="UP000188318"/>
    </source>
</evidence>
<feature type="transmembrane region" description="Helical" evidence="1">
    <location>
        <begin position="239"/>
        <end position="258"/>
    </location>
</feature>
<protein>
    <recommendedName>
        <fullName evidence="4">NAD dependent epimerase/dehydratase</fullName>
    </recommendedName>
</protein>
<evidence type="ECO:0000256" key="1">
    <source>
        <dbReference type="SAM" id="Phobius"/>
    </source>
</evidence>
<dbReference type="InterPro" id="IPR027417">
    <property type="entry name" value="P-loop_NTPase"/>
</dbReference>
<dbReference type="EMBL" id="KV907504">
    <property type="protein sequence ID" value="OOF93550.1"/>
    <property type="molecule type" value="Genomic_DNA"/>
</dbReference>
<dbReference type="InterPro" id="IPR040632">
    <property type="entry name" value="Sulfotransfer_4"/>
</dbReference>
<keyword evidence="1" id="KW-1133">Transmembrane helix</keyword>
<organism evidence="2 3">
    <name type="scientific">Aspergillus carbonarius (strain ITEM 5010)</name>
    <dbReference type="NCBI Taxonomy" id="602072"/>
    <lineage>
        <taxon>Eukaryota</taxon>
        <taxon>Fungi</taxon>
        <taxon>Dikarya</taxon>
        <taxon>Ascomycota</taxon>
        <taxon>Pezizomycotina</taxon>
        <taxon>Eurotiomycetes</taxon>
        <taxon>Eurotiomycetidae</taxon>
        <taxon>Eurotiales</taxon>
        <taxon>Aspergillaceae</taxon>
        <taxon>Aspergillus</taxon>
        <taxon>Aspergillus subgen. Circumdati</taxon>
    </lineage>
</organism>
<dbReference type="OMA" id="KSWIHIL"/>
<evidence type="ECO:0008006" key="4">
    <source>
        <dbReference type="Google" id="ProtNLM"/>
    </source>
</evidence>
<dbReference type="Proteomes" id="UP000188318">
    <property type="component" value="Unassembled WGS sequence"/>
</dbReference>
<dbReference type="AlphaFoldDB" id="A0A1R3RGE4"/>
<proteinExistence type="predicted"/>
<gene>
    <name evidence="2" type="ORF">ASPCADRAFT_508666</name>
</gene>